<dbReference type="PANTHER" id="PTHR30603:SF13">
    <property type="entry name" value="RNA POLYMERASE SIGMA FACTOR SIGC"/>
    <property type="match status" value="1"/>
</dbReference>
<reference evidence="3" key="1">
    <citation type="submission" date="2020-07" db="EMBL/GenBank/DDBJ databases">
        <authorList>
            <person name="Lin J."/>
        </authorList>
    </citation>
    <scope>NUCLEOTIDE SEQUENCE</scope>
</reference>
<dbReference type="AlphaFoldDB" id="A0A6V7P0C1"/>
<gene>
    <name evidence="3" type="ORF">CB5_LOCUS7389</name>
</gene>
<evidence type="ECO:0000256" key="2">
    <source>
        <dbReference type="SAM" id="MobiDB-lite"/>
    </source>
</evidence>
<feature type="compositionally biased region" description="Basic and acidic residues" evidence="2">
    <location>
        <begin position="210"/>
        <end position="219"/>
    </location>
</feature>
<organism evidence="3">
    <name type="scientific">Ananas comosus var. bracteatus</name>
    <name type="common">red pineapple</name>
    <dbReference type="NCBI Taxonomy" id="296719"/>
    <lineage>
        <taxon>Eukaryota</taxon>
        <taxon>Viridiplantae</taxon>
        <taxon>Streptophyta</taxon>
        <taxon>Embryophyta</taxon>
        <taxon>Tracheophyta</taxon>
        <taxon>Spermatophyta</taxon>
        <taxon>Magnoliopsida</taxon>
        <taxon>Liliopsida</taxon>
        <taxon>Poales</taxon>
        <taxon>Bromeliaceae</taxon>
        <taxon>Bromelioideae</taxon>
        <taxon>Ananas</taxon>
    </lineage>
</organism>
<comment type="similarity">
    <text evidence="1">Belongs to the sigma-70 factor family.</text>
</comment>
<proteinExistence type="inferred from homology"/>
<sequence length="286" mass="32001">MGFGLALVPTRWASSPVRRPRPAGSVSSGSQDHLLRLTTPQYRFMLILPEERANLRRATFKASAYYSTALQGVDNVSDDVKAMKENMDRNCRGESRDVYKTVNVMNENVTAAAAAKLGAKSYLQFNLLMENLHDIEDILSGTDMIMLERDILVHIKQLGALKLFRACLSRNFSVATTLESNFVETSFDEQNDRVIVRTAKARERKLRRKGASERVKEETTASMPSSVTCPGSRSKRASIAQNESKMSEGVKEVARLERARQKLEEQSGQPASYARWAEAVGIDQKH</sequence>
<accession>A0A6V7P0C1</accession>
<dbReference type="InterPro" id="IPR050239">
    <property type="entry name" value="Sigma-70_RNA_pol_init_factors"/>
</dbReference>
<evidence type="ECO:0000313" key="3">
    <source>
        <dbReference type="EMBL" id="CAD1824178.1"/>
    </source>
</evidence>
<dbReference type="PANTHER" id="PTHR30603">
    <property type="entry name" value="RNA POLYMERASE SIGMA FACTOR RPO"/>
    <property type="match status" value="1"/>
</dbReference>
<feature type="compositionally biased region" description="Polar residues" evidence="2">
    <location>
        <begin position="220"/>
        <end position="231"/>
    </location>
</feature>
<dbReference type="EMBL" id="LR862143">
    <property type="protein sequence ID" value="CAD1824178.1"/>
    <property type="molecule type" value="Genomic_DNA"/>
</dbReference>
<name>A0A6V7P0C1_ANACO</name>
<evidence type="ECO:0000256" key="1">
    <source>
        <dbReference type="ARBA" id="ARBA00007788"/>
    </source>
</evidence>
<feature type="region of interest" description="Disordered" evidence="2">
    <location>
        <begin position="206"/>
        <end position="251"/>
    </location>
</feature>
<protein>
    <submittedName>
        <fullName evidence="3">Uncharacterized protein</fullName>
    </submittedName>
</protein>